<sequence length="165" mass="17845">MFSAFDEIWIECGGPGARPAHRRIAVALSPQGHEHYAMLASDFDVYVEEWGAGNANLRKWWEEWGRAAAPQDAAMPPGLRRRDFAALPLVAQLAQAFALGAAKMAARLWEAASPRACPRQSVAPLQPQPPPLQQPLAARQAPEPLVAGSLGLLPWMPLSAPPVET</sequence>
<feature type="non-terminal residue" evidence="2">
    <location>
        <position position="165"/>
    </location>
</feature>
<name>A0ABN9V9U0_9DINO</name>
<evidence type="ECO:0000256" key="1">
    <source>
        <dbReference type="SAM" id="MobiDB-lite"/>
    </source>
</evidence>
<feature type="region of interest" description="Disordered" evidence="1">
    <location>
        <begin position="119"/>
        <end position="139"/>
    </location>
</feature>
<comment type="caution">
    <text evidence="2">The sequence shown here is derived from an EMBL/GenBank/DDBJ whole genome shotgun (WGS) entry which is preliminary data.</text>
</comment>
<gene>
    <name evidence="2" type="ORF">PCOR1329_LOCUS55995</name>
</gene>
<dbReference type="EMBL" id="CAUYUJ010016879">
    <property type="protein sequence ID" value="CAK0869736.1"/>
    <property type="molecule type" value="Genomic_DNA"/>
</dbReference>
<protein>
    <submittedName>
        <fullName evidence="2">Uncharacterized protein</fullName>
    </submittedName>
</protein>
<evidence type="ECO:0000313" key="2">
    <source>
        <dbReference type="EMBL" id="CAK0869736.1"/>
    </source>
</evidence>
<evidence type="ECO:0000313" key="3">
    <source>
        <dbReference type="Proteomes" id="UP001189429"/>
    </source>
</evidence>
<dbReference type="Proteomes" id="UP001189429">
    <property type="component" value="Unassembled WGS sequence"/>
</dbReference>
<reference evidence="2" key="1">
    <citation type="submission" date="2023-10" db="EMBL/GenBank/DDBJ databases">
        <authorList>
            <person name="Chen Y."/>
            <person name="Shah S."/>
            <person name="Dougan E. K."/>
            <person name="Thang M."/>
            <person name="Chan C."/>
        </authorList>
    </citation>
    <scope>NUCLEOTIDE SEQUENCE [LARGE SCALE GENOMIC DNA]</scope>
</reference>
<accession>A0ABN9V9U0</accession>
<proteinExistence type="predicted"/>
<keyword evidence="3" id="KW-1185">Reference proteome</keyword>
<organism evidence="2 3">
    <name type="scientific">Prorocentrum cordatum</name>
    <dbReference type="NCBI Taxonomy" id="2364126"/>
    <lineage>
        <taxon>Eukaryota</taxon>
        <taxon>Sar</taxon>
        <taxon>Alveolata</taxon>
        <taxon>Dinophyceae</taxon>
        <taxon>Prorocentrales</taxon>
        <taxon>Prorocentraceae</taxon>
        <taxon>Prorocentrum</taxon>
    </lineage>
</organism>